<dbReference type="GO" id="GO:0003700">
    <property type="term" value="F:DNA-binding transcription factor activity"/>
    <property type="evidence" value="ECO:0007669"/>
    <property type="project" value="InterPro"/>
</dbReference>
<gene>
    <name evidence="6" type="ORF">SAMN05216550_11515</name>
</gene>
<name>A0AAQ1JWB0_9BURK</name>
<accession>A0AAQ1JWB0</accession>
<evidence type="ECO:0000313" key="6">
    <source>
        <dbReference type="EMBL" id="SEK05919.1"/>
    </source>
</evidence>
<dbReference type="InterPro" id="IPR018060">
    <property type="entry name" value="HTH_AraC"/>
</dbReference>
<feature type="domain" description="HTH araC/xylS-type" evidence="5">
    <location>
        <begin position="171"/>
        <end position="268"/>
    </location>
</feature>
<dbReference type="InterPro" id="IPR003313">
    <property type="entry name" value="AraC-bd"/>
</dbReference>
<evidence type="ECO:0000256" key="1">
    <source>
        <dbReference type="ARBA" id="ARBA00023015"/>
    </source>
</evidence>
<keyword evidence="1" id="KW-0805">Transcription regulation</keyword>
<keyword evidence="3" id="KW-0010">Activator</keyword>
<dbReference type="SUPFAM" id="SSF51215">
    <property type="entry name" value="Regulatory protein AraC"/>
    <property type="match status" value="1"/>
</dbReference>
<evidence type="ECO:0000256" key="3">
    <source>
        <dbReference type="ARBA" id="ARBA00023159"/>
    </source>
</evidence>
<keyword evidence="2 6" id="KW-0238">DNA-binding</keyword>
<dbReference type="InterPro" id="IPR037923">
    <property type="entry name" value="HTH-like"/>
</dbReference>
<dbReference type="RefSeq" id="WP_074985820.1">
    <property type="nucleotide sequence ID" value="NZ_CADFGN010000013.1"/>
</dbReference>
<dbReference type="Pfam" id="PF12833">
    <property type="entry name" value="HTH_18"/>
    <property type="match status" value="1"/>
</dbReference>
<dbReference type="InterPro" id="IPR009057">
    <property type="entry name" value="Homeodomain-like_sf"/>
</dbReference>
<sequence>MSRARRSSETDWIQRAVAVEGVERMEAFFTGNAYASHRHDTYAIGRSLAGVHDFQYRRGKRRSLPGHTIVLHPDELHDGQAGAEGGFRYRMIYVEPTLFQDALAGRALPFIDHGVSTDPRLLAATDMLLQPMNVTLDPMEQAEALADLAMALATVSGARPAPASRDFASARRAREFLHENALRVVTLDELEAITGRDRWSLTRDFHTFYGTSPYRFLTLRRLDAARRMMEAGTPLASVAAATGFTDQSHLTRHFGKAFGIAPARWLQMLRDPTADHR</sequence>
<organism evidence="6 7">
    <name type="scientific">Paraburkholderia tropica</name>
    <dbReference type="NCBI Taxonomy" id="92647"/>
    <lineage>
        <taxon>Bacteria</taxon>
        <taxon>Pseudomonadati</taxon>
        <taxon>Pseudomonadota</taxon>
        <taxon>Betaproteobacteria</taxon>
        <taxon>Burkholderiales</taxon>
        <taxon>Burkholderiaceae</taxon>
        <taxon>Paraburkholderia</taxon>
    </lineage>
</organism>
<dbReference type="PROSITE" id="PS01124">
    <property type="entry name" value="HTH_ARAC_FAMILY_2"/>
    <property type="match status" value="1"/>
</dbReference>
<evidence type="ECO:0000256" key="2">
    <source>
        <dbReference type="ARBA" id="ARBA00023125"/>
    </source>
</evidence>
<dbReference type="AlphaFoldDB" id="A0AAQ1JWB0"/>
<protein>
    <submittedName>
        <fullName evidence="6">AraC-type DNA-binding protein</fullName>
    </submittedName>
</protein>
<dbReference type="Gene3D" id="1.10.10.60">
    <property type="entry name" value="Homeodomain-like"/>
    <property type="match status" value="1"/>
</dbReference>
<dbReference type="Proteomes" id="UP000183529">
    <property type="component" value="Unassembled WGS sequence"/>
</dbReference>
<dbReference type="InterPro" id="IPR050204">
    <property type="entry name" value="AraC_XylS_family_regulators"/>
</dbReference>
<proteinExistence type="predicted"/>
<dbReference type="InterPro" id="IPR018062">
    <property type="entry name" value="HTH_AraC-typ_CS"/>
</dbReference>
<evidence type="ECO:0000313" key="7">
    <source>
        <dbReference type="Proteomes" id="UP000183529"/>
    </source>
</evidence>
<dbReference type="PANTHER" id="PTHR46796:SF2">
    <property type="entry name" value="TRANSCRIPTIONAL REGULATORY PROTEIN"/>
    <property type="match status" value="1"/>
</dbReference>
<dbReference type="SMART" id="SM00342">
    <property type="entry name" value="HTH_ARAC"/>
    <property type="match status" value="1"/>
</dbReference>
<dbReference type="GO" id="GO:0043565">
    <property type="term" value="F:sequence-specific DNA binding"/>
    <property type="evidence" value="ECO:0007669"/>
    <property type="project" value="InterPro"/>
</dbReference>
<dbReference type="Pfam" id="PF02311">
    <property type="entry name" value="AraC_binding"/>
    <property type="match status" value="1"/>
</dbReference>
<reference evidence="6 7" key="1">
    <citation type="submission" date="2016-10" db="EMBL/GenBank/DDBJ databases">
        <authorList>
            <person name="Varghese N."/>
            <person name="Submissions S."/>
        </authorList>
    </citation>
    <scope>NUCLEOTIDE SEQUENCE [LARGE SCALE GENOMIC DNA]</scope>
    <source>
        <strain evidence="6 7">LMG 22274</strain>
    </source>
</reference>
<comment type="caution">
    <text evidence="6">The sequence shown here is derived from an EMBL/GenBank/DDBJ whole genome shotgun (WGS) entry which is preliminary data.</text>
</comment>
<dbReference type="EMBL" id="FNZM01000015">
    <property type="protein sequence ID" value="SEK05919.1"/>
    <property type="molecule type" value="Genomic_DNA"/>
</dbReference>
<evidence type="ECO:0000256" key="4">
    <source>
        <dbReference type="ARBA" id="ARBA00023163"/>
    </source>
</evidence>
<evidence type="ECO:0000259" key="5">
    <source>
        <dbReference type="PROSITE" id="PS01124"/>
    </source>
</evidence>
<keyword evidence="4" id="KW-0804">Transcription</keyword>
<dbReference type="SUPFAM" id="SSF46689">
    <property type="entry name" value="Homeodomain-like"/>
    <property type="match status" value="1"/>
</dbReference>
<dbReference type="PROSITE" id="PS00041">
    <property type="entry name" value="HTH_ARAC_FAMILY_1"/>
    <property type="match status" value="1"/>
</dbReference>
<dbReference type="PANTHER" id="PTHR46796">
    <property type="entry name" value="HTH-TYPE TRANSCRIPTIONAL ACTIVATOR RHAS-RELATED"/>
    <property type="match status" value="1"/>
</dbReference>